<protein>
    <submittedName>
        <fullName evidence="8">Pyroglutamylated RFamide peptide receptor</fullName>
    </submittedName>
</protein>
<dbReference type="PROSITE" id="PS00237">
    <property type="entry name" value="G_PROTEIN_RECEP_F1_1"/>
    <property type="match status" value="1"/>
</dbReference>
<dbReference type="InterPro" id="IPR000276">
    <property type="entry name" value="GPCR_Rhodpsn"/>
</dbReference>
<feature type="transmembrane region" description="Helical" evidence="6">
    <location>
        <begin position="125"/>
        <end position="147"/>
    </location>
</feature>
<dbReference type="SMART" id="SM01381">
    <property type="entry name" value="7TM_GPCR_Srsx"/>
    <property type="match status" value="1"/>
</dbReference>
<evidence type="ECO:0000313" key="9">
    <source>
        <dbReference type="Proteomes" id="UP000225706"/>
    </source>
</evidence>
<name>A0A2B4SY54_STYPI</name>
<feature type="transmembrane region" description="Helical" evidence="6">
    <location>
        <begin position="6"/>
        <end position="30"/>
    </location>
</feature>
<feature type="transmembrane region" description="Helical" evidence="6">
    <location>
        <begin position="167"/>
        <end position="186"/>
    </location>
</feature>
<evidence type="ECO:0000256" key="6">
    <source>
        <dbReference type="SAM" id="Phobius"/>
    </source>
</evidence>
<feature type="transmembrane region" description="Helical" evidence="6">
    <location>
        <begin position="252"/>
        <end position="276"/>
    </location>
</feature>
<keyword evidence="5 8" id="KW-0675">Receptor</keyword>
<organism evidence="8 9">
    <name type="scientific">Stylophora pistillata</name>
    <name type="common">Smooth cauliflower coral</name>
    <dbReference type="NCBI Taxonomy" id="50429"/>
    <lineage>
        <taxon>Eukaryota</taxon>
        <taxon>Metazoa</taxon>
        <taxon>Cnidaria</taxon>
        <taxon>Anthozoa</taxon>
        <taxon>Hexacorallia</taxon>
        <taxon>Scleractinia</taxon>
        <taxon>Astrocoeniina</taxon>
        <taxon>Pocilloporidae</taxon>
        <taxon>Stylophora</taxon>
    </lineage>
</organism>
<dbReference type="InterPro" id="IPR017452">
    <property type="entry name" value="GPCR_Rhodpsn_7TM"/>
</dbReference>
<keyword evidence="5" id="KW-0297">G-protein coupled receptor</keyword>
<evidence type="ECO:0000256" key="2">
    <source>
        <dbReference type="ARBA" id="ARBA00022692"/>
    </source>
</evidence>
<dbReference type="PANTHER" id="PTHR45698:SF1">
    <property type="entry name" value="TRACE AMINE-ASSOCIATED RECEPTOR 13C-LIKE"/>
    <property type="match status" value="1"/>
</dbReference>
<accession>A0A2B4SY54</accession>
<dbReference type="EMBL" id="LSMT01000011">
    <property type="protein sequence ID" value="PFX33498.1"/>
    <property type="molecule type" value="Genomic_DNA"/>
</dbReference>
<keyword evidence="5" id="KW-0807">Transducer</keyword>
<feature type="domain" description="G-protein coupled receptors family 1 profile" evidence="7">
    <location>
        <begin position="21"/>
        <end position="273"/>
    </location>
</feature>
<dbReference type="GO" id="GO:0004930">
    <property type="term" value="F:G protein-coupled receptor activity"/>
    <property type="evidence" value="ECO:0007669"/>
    <property type="project" value="UniProtKB-KW"/>
</dbReference>
<gene>
    <name evidence="8" type="primary">QRFPR</name>
    <name evidence="8" type="ORF">AWC38_SpisGene1608</name>
</gene>
<dbReference type="PROSITE" id="PS50262">
    <property type="entry name" value="G_PROTEIN_RECEP_F1_2"/>
    <property type="match status" value="1"/>
</dbReference>
<dbReference type="Proteomes" id="UP000225706">
    <property type="component" value="Unassembled WGS sequence"/>
</dbReference>
<dbReference type="CDD" id="cd00637">
    <property type="entry name" value="7tm_classA_rhodopsin-like"/>
    <property type="match status" value="1"/>
</dbReference>
<dbReference type="Pfam" id="PF00001">
    <property type="entry name" value="7tm_1"/>
    <property type="match status" value="1"/>
</dbReference>
<comment type="similarity">
    <text evidence="5">Belongs to the G-protein coupled receptor 1 family.</text>
</comment>
<reference evidence="9" key="1">
    <citation type="journal article" date="2017" name="bioRxiv">
        <title>Comparative analysis of the genomes of Stylophora pistillata and Acropora digitifera provides evidence for extensive differences between species of corals.</title>
        <authorList>
            <person name="Voolstra C.R."/>
            <person name="Li Y."/>
            <person name="Liew Y.J."/>
            <person name="Baumgarten S."/>
            <person name="Zoccola D."/>
            <person name="Flot J.-F."/>
            <person name="Tambutte S."/>
            <person name="Allemand D."/>
            <person name="Aranda M."/>
        </authorList>
    </citation>
    <scope>NUCLEOTIDE SEQUENCE [LARGE SCALE GENOMIC DNA]</scope>
</reference>
<evidence type="ECO:0000313" key="8">
    <source>
        <dbReference type="EMBL" id="PFX33498.1"/>
    </source>
</evidence>
<keyword evidence="3 6" id="KW-1133">Transmembrane helix</keyword>
<feature type="transmembrane region" description="Helical" evidence="6">
    <location>
        <begin position="218"/>
        <end position="240"/>
    </location>
</feature>
<comment type="caution">
    <text evidence="8">The sequence shown here is derived from an EMBL/GenBank/DDBJ whole genome shotgun (WGS) entry which is preliminary data.</text>
</comment>
<keyword evidence="9" id="KW-1185">Reference proteome</keyword>
<evidence type="ECO:0000256" key="3">
    <source>
        <dbReference type="ARBA" id="ARBA00022989"/>
    </source>
</evidence>
<evidence type="ECO:0000256" key="4">
    <source>
        <dbReference type="ARBA" id="ARBA00023136"/>
    </source>
</evidence>
<dbReference type="PRINTS" id="PR00237">
    <property type="entry name" value="GPCRRHODOPSN"/>
</dbReference>
<dbReference type="PANTHER" id="PTHR45698">
    <property type="entry name" value="TRACE AMINE-ASSOCIATED RECEPTOR 19N-RELATED"/>
    <property type="match status" value="1"/>
</dbReference>
<evidence type="ECO:0000256" key="5">
    <source>
        <dbReference type="RuleBase" id="RU000688"/>
    </source>
</evidence>
<evidence type="ECO:0000259" key="7">
    <source>
        <dbReference type="PROSITE" id="PS50262"/>
    </source>
</evidence>
<dbReference type="GO" id="GO:0016020">
    <property type="term" value="C:membrane"/>
    <property type="evidence" value="ECO:0007669"/>
    <property type="project" value="UniProtKB-SubCell"/>
</dbReference>
<keyword evidence="2 5" id="KW-0812">Transmembrane</keyword>
<keyword evidence="4 6" id="KW-0472">Membrane</keyword>
<dbReference type="SUPFAM" id="SSF81321">
    <property type="entry name" value="Family A G protein-coupled receptor-like"/>
    <property type="match status" value="1"/>
</dbReference>
<feature type="transmembrane region" description="Helical" evidence="6">
    <location>
        <begin position="42"/>
        <end position="67"/>
    </location>
</feature>
<feature type="transmembrane region" description="Helical" evidence="6">
    <location>
        <begin position="87"/>
        <end position="104"/>
    </location>
</feature>
<sequence length="330" mass="36793">MAFEIIVTTILLIFCSVDIVGNSLVCAIIWKNRNLRAPIHILLFNLAVADGVFALLITPKLIVSLNIKHPEGVAGTVLCRVITGGAFAWYAAICAIFTLVAIAVERYFAVHDPYGKRWNLSKRKLKVMITAFWVGAGIVCIPNTMYMKLNDGRCYENFPEEWTNTAYTLWITILVFVALLLMVILYSRVVRTLWFKPNIVANPVSSQQKGVEKVRKRVTLMAVIVSVIFGVCWGTIQVLYTLHSLKVFQLSPVVIAISNILVLFNSTINPFVYALLSENFRQKLKGMVPRPKATTVHATTELQNIEVRIATDKSNIPDASTNTSTSASQE</sequence>
<dbReference type="STRING" id="50429.A0A2B4SY54"/>
<proteinExistence type="inferred from homology"/>
<dbReference type="OrthoDB" id="5967581at2759"/>
<comment type="subcellular location">
    <subcellularLocation>
        <location evidence="1">Membrane</location>
    </subcellularLocation>
</comment>
<dbReference type="Gene3D" id="1.20.1070.10">
    <property type="entry name" value="Rhodopsin 7-helix transmembrane proteins"/>
    <property type="match status" value="1"/>
</dbReference>
<dbReference type="AlphaFoldDB" id="A0A2B4SY54"/>
<evidence type="ECO:0000256" key="1">
    <source>
        <dbReference type="ARBA" id="ARBA00004370"/>
    </source>
</evidence>